<dbReference type="AlphaFoldDB" id="A0AA42C7C5"/>
<sequence>MSKDGTHNDLDNFLKESFEEHTIKPAPELWDKIESRFQPKVVPIQQYTKLKLALYTSIAVIAVLAVVLLFPEKELNQKPLMPEPPATEQLHEQKTDRIELPNSVAAKNTSPKYEEIEQLPSNENVAKEKTQKTEELVEIYAPGIKTKKYDNKLLPKLLTPVAFTIDQNDNENNLTSLNLITKKENTGNTNNYSSVNKKDNTSRRKSTKTRNNRSRKKHYASNKHLPRRKNYSNYSRKGKILDDLTFKLNLTPAVTQLIIADEDSDMPNYEHIEMDNPGLTLNGGIELEYQINDNWVIYTGLKTSYFKQTYEEHAYTVPSPFQDGQDLMTPAGKYLMKGDAEDVPNSVLLDASIKLRYLDIPFVARYQINNFFFDAGINYSYLVDNHSSLTPKNNSSSLLFEENGGFKEHAFGFIAGFGYKQTFNSGWRFEIGPELKFNVNNIYTGGEVTGVPIFVGFRSAFCLSRYYAE</sequence>
<dbReference type="Pfam" id="PF13568">
    <property type="entry name" value="OMP_b-brl_2"/>
    <property type="match status" value="1"/>
</dbReference>
<feature type="transmembrane region" description="Helical" evidence="2">
    <location>
        <begin position="52"/>
        <end position="71"/>
    </location>
</feature>
<name>A0AA42C7C5_9BACT</name>
<keyword evidence="2" id="KW-0472">Membrane</keyword>
<keyword evidence="5" id="KW-1185">Reference proteome</keyword>
<evidence type="ECO:0000313" key="5">
    <source>
        <dbReference type="Proteomes" id="UP001163821"/>
    </source>
</evidence>
<proteinExistence type="predicted"/>
<feature type="compositionally biased region" description="Basic residues" evidence="1">
    <location>
        <begin position="203"/>
        <end position="230"/>
    </location>
</feature>
<dbReference type="EMBL" id="JAPAAF010000056">
    <property type="protein sequence ID" value="MCW0484848.1"/>
    <property type="molecule type" value="Genomic_DNA"/>
</dbReference>
<evidence type="ECO:0000259" key="3">
    <source>
        <dbReference type="Pfam" id="PF13568"/>
    </source>
</evidence>
<keyword evidence="2" id="KW-0812">Transmembrane</keyword>
<reference evidence="4" key="1">
    <citation type="submission" date="2022-10" db="EMBL/GenBank/DDBJ databases">
        <title>Gaoshiqiia sediminis gen. nov., sp. nov., isolated from coastal sediment.</title>
        <authorList>
            <person name="Yu W.X."/>
            <person name="Mu D.S."/>
            <person name="Du J.Z."/>
            <person name="Liang Y.Q."/>
        </authorList>
    </citation>
    <scope>NUCLEOTIDE SEQUENCE</scope>
    <source>
        <strain evidence="4">A06</strain>
    </source>
</reference>
<dbReference type="Proteomes" id="UP001163821">
    <property type="component" value="Unassembled WGS sequence"/>
</dbReference>
<feature type="domain" description="Outer membrane protein beta-barrel" evidence="3">
    <location>
        <begin position="267"/>
        <end position="437"/>
    </location>
</feature>
<gene>
    <name evidence="4" type="ORF">N2K84_19100</name>
</gene>
<keyword evidence="2" id="KW-1133">Transmembrane helix</keyword>
<evidence type="ECO:0000256" key="2">
    <source>
        <dbReference type="SAM" id="Phobius"/>
    </source>
</evidence>
<evidence type="ECO:0000256" key="1">
    <source>
        <dbReference type="SAM" id="MobiDB-lite"/>
    </source>
</evidence>
<feature type="compositionally biased region" description="Polar residues" evidence="1">
    <location>
        <begin position="186"/>
        <end position="195"/>
    </location>
</feature>
<accession>A0AA42C7C5</accession>
<feature type="region of interest" description="Disordered" evidence="1">
    <location>
        <begin position="182"/>
        <end position="232"/>
    </location>
</feature>
<evidence type="ECO:0000313" key="4">
    <source>
        <dbReference type="EMBL" id="MCW0484848.1"/>
    </source>
</evidence>
<dbReference type="InterPro" id="IPR025665">
    <property type="entry name" value="Beta-barrel_OMP_2"/>
</dbReference>
<comment type="caution">
    <text evidence="4">The sequence shown here is derived from an EMBL/GenBank/DDBJ whole genome shotgun (WGS) entry which is preliminary data.</text>
</comment>
<protein>
    <submittedName>
        <fullName evidence="4">PorT family protein</fullName>
    </submittedName>
</protein>
<dbReference type="RefSeq" id="WP_282593440.1">
    <property type="nucleotide sequence ID" value="NZ_JAPAAF010000056.1"/>
</dbReference>
<organism evidence="4 5">
    <name type="scientific">Gaoshiqia sediminis</name>
    <dbReference type="NCBI Taxonomy" id="2986998"/>
    <lineage>
        <taxon>Bacteria</taxon>
        <taxon>Pseudomonadati</taxon>
        <taxon>Bacteroidota</taxon>
        <taxon>Bacteroidia</taxon>
        <taxon>Marinilabiliales</taxon>
        <taxon>Prolixibacteraceae</taxon>
        <taxon>Gaoshiqia</taxon>
    </lineage>
</organism>